<protein>
    <submittedName>
        <fullName evidence="2">Amidase signature enzyme family protein</fullName>
    </submittedName>
</protein>
<dbReference type="Proteomes" id="UP000032702">
    <property type="component" value="Unassembled WGS sequence"/>
</dbReference>
<keyword evidence="4" id="KW-1185">Reference proteome</keyword>
<reference evidence="2 4" key="2">
    <citation type="journal article" date="2011" name="Mol. Biol. Evol.">
        <title>Comparative genomic analysis of fruiting body formation in Myxococcales.</title>
        <authorList>
            <person name="Huntley S."/>
            <person name="Hamann N."/>
            <person name="Wegener-Feldbrugge S."/>
            <person name="Treuner-Lange A."/>
            <person name="Kube M."/>
            <person name="Reinhardt R."/>
            <person name="Klages S."/>
            <person name="Muller R."/>
            <person name="Ronning C.M."/>
            <person name="Nierman W.C."/>
            <person name="Sogaard-Andersen L."/>
        </authorList>
    </citation>
    <scope>NUCLEOTIDE SEQUENCE [LARGE SCALE GENOMIC DNA]</scope>
    <source>
        <strain evidence="2 4">DW4/3-1</strain>
    </source>
</reference>
<evidence type="ECO:0000313" key="5">
    <source>
        <dbReference type="Proteomes" id="UP000032702"/>
    </source>
</evidence>
<sequence>MWNPLRYRVSERSGKASLPCFTGDYAGGSGSSRRALFFYASGGQEDAVRAACTRHLHPHLPNAADTLGTGTGRRRLPATTTSASAAAAFDDLTVSGRDALLTEHGPEEWPNLFRVARFYSAVDSLQAQRARTQVMEAVAKMFSEVDVMVTPSSGAQLTATNLTGHPAIIVPNGVRGDDAPPPEHPEDGHPRNVGGPGTPVSLTFLGNLYADAQLAALARAYSGEDAPAMSA</sequence>
<dbReference type="SUPFAM" id="SSF75304">
    <property type="entry name" value="Amidase signature (AS) enzymes"/>
    <property type="match status" value="1"/>
</dbReference>
<feature type="compositionally biased region" description="Basic and acidic residues" evidence="1">
    <location>
        <begin position="175"/>
        <end position="190"/>
    </location>
</feature>
<dbReference type="Gene3D" id="3.90.1300.10">
    <property type="entry name" value="Amidase signature (AS) domain"/>
    <property type="match status" value="1"/>
</dbReference>
<dbReference type="STRING" id="378806.STAUR_3616"/>
<dbReference type="HOGENOM" id="CLU_1199200_0_0_7"/>
<feature type="region of interest" description="Disordered" evidence="1">
    <location>
        <begin position="172"/>
        <end position="197"/>
    </location>
</feature>
<gene>
    <name evidence="2" type="ordered locus">STAUR_3616</name>
    <name evidence="3" type="ORF">STIAU_5015</name>
</gene>
<evidence type="ECO:0000256" key="1">
    <source>
        <dbReference type="SAM" id="MobiDB-lite"/>
    </source>
</evidence>
<evidence type="ECO:0000313" key="2">
    <source>
        <dbReference type="EMBL" id="ADO71406.1"/>
    </source>
</evidence>
<dbReference type="Proteomes" id="UP000001351">
    <property type="component" value="Chromosome"/>
</dbReference>
<proteinExistence type="predicted"/>
<evidence type="ECO:0000313" key="4">
    <source>
        <dbReference type="Proteomes" id="UP000001351"/>
    </source>
</evidence>
<dbReference type="AlphaFoldDB" id="Q096X5"/>
<dbReference type="KEGG" id="sur:STAUR_3616"/>
<dbReference type="InterPro" id="IPR036928">
    <property type="entry name" value="AS_sf"/>
</dbReference>
<dbReference type="EMBL" id="AAMD01000027">
    <property type="protein sequence ID" value="EAU67777.1"/>
    <property type="molecule type" value="Genomic_DNA"/>
</dbReference>
<accession>Q096X5</accession>
<evidence type="ECO:0000313" key="3">
    <source>
        <dbReference type="EMBL" id="EAU67777.1"/>
    </source>
</evidence>
<dbReference type="eggNOG" id="COG0154">
    <property type="taxonomic scope" value="Bacteria"/>
</dbReference>
<dbReference type="EMBL" id="CP002271">
    <property type="protein sequence ID" value="ADO71406.1"/>
    <property type="molecule type" value="Genomic_DNA"/>
</dbReference>
<name>Q096X5_STIAD</name>
<organism evidence="3 5">
    <name type="scientific">Stigmatella aurantiaca (strain DW4/3-1)</name>
    <dbReference type="NCBI Taxonomy" id="378806"/>
    <lineage>
        <taxon>Bacteria</taxon>
        <taxon>Pseudomonadati</taxon>
        <taxon>Myxococcota</taxon>
        <taxon>Myxococcia</taxon>
        <taxon>Myxococcales</taxon>
        <taxon>Cystobacterineae</taxon>
        <taxon>Archangiaceae</taxon>
        <taxon>Stigmatella</taxon>
    </lineage>
</organism>
<reference evidence="3 5" key="1">
    <citation type="submission" date="2006-04" db="EMBL/GenBank/DDBJ databases">
        <authorList>
            <person name="Nierman W.C."/>
        </authorList>
    </citation>
    <scope>NUCLEOTIDE SEQUENCE [LARGE SCALE GENOMIC DNA]</scope>
    <source>
        <strain evidence="3 5">DW4/3-1</strain>
    </source>
</reference>